<protein>
    <submittedName>
        <fullName evidence="1">Slc38a6 protein</fullName>
    </submittedName>
</protein>
<dbReference type="SUPFAM" id="SSF52374">
    <property type="entry name" value="Nucleotidylyl transferase"/>
    <property type="match status" value="1"/>
</dbReference>
<reference evidence="1" key="1">
    <citation type="submission" date="2021-02" db="EMBL/GenBank/DDBJ databases">
        <authorList>
            <person name="Dougan E. K."/>
            <person name="Rhodes N."/>
            <person name="Thang M."/>
            <person name="Chan C."/>
        </authorList>
    </citation>
    <scope>NUCLEOTIDE SEQUENCE</scope>
</reference>
<dbReference type="EMBL" id="CAJNIZ010047682">
    <property type="protein sequence ID" value="CAE7773475.1"/>
    <property type="molecule type" value="Genomic_DNA"/>
</dbReference>
<proteinExistence type="predicted"/>
<keyword evidence="2" id="KW-1185">Reference proteome</keyword>
<dbReference type="InterPro" id="IPR014729">
    <property type="entry name" value="Rossmann-like_a/b/a_fold"/>
</dbReference>
<evidence type="ECO:0000313" key="1">
    <source>
        <dbReference type="EMBL" id="CAE7773475.1"/>
    </source>
</evidence>
<name>A0A812YJA2_SYMPI</name>
<feature type="non-terminal residue" evidence="1">
    <location>
        <position position="1"/>
    </location>
</feature>
<gene>
    <name evidence="1" type="primary">slc38a6</name>
    <name evidence="1" type="ORF">SPIL2461_LOCUS22830</name>
</gene>
<evidence type="ECO:0000313" key="2">
    <source>
        <dbReference type="Proteomes" id="UP000649617"/>
    </source>
</evidence>
<sequence length="272" mass="29715">WGAPNQFFQGSCTVQAYRTTAGVQGSAVLWYPGSFAPFHLGHLNCLTLAQSVTCAYGLRRAARQELEKQGIKVAGAYAKPQLQKSLSYKNLDNQSAILSSGNVRLRLMELILQQEDGIMADPYAIMRNSGNNFVDLRSFRANLTAAVTRMEGSGRADWASSLEIIWVIGDDAFSHFKDKLLDRPAAPKDDALKQVGPFRMCVVHNRPGQWTALGSRVDQLPFPVLEVTAPPELSPDLSATAVRKQWQSGASVEELAKLLGSTAAASYMVSLR</sequence>
<dbReference type="Gene3D" id="3.40.50.620">
    <property type="entry name" value="HUPs"/>
    <property type="match status" value="1"/>
</dbReference>
<dbReference type="OrthoDB" id="413599at2759"/>
<dbReference type="AlphaFoldDB" id="A0A812YJA2"/>
<organism evidence="1 2">
    <name type="scientific">Symbiodinium pilosum</name>
    <name type="common">Dinoflagellate</name>
    <dbReference type="NCBI Taxonomy" id="2952"/>
    <lineage>
        <taxon>Eukaryota</taxon>
        <taxon>Sar</taxon>
        <taxon>Alveolata</taxon>
        <taxon>Dinophyceae</taxon>
        <taxon>Suessiales</taxon>
        <taxon>Symbiodiniaceae</taxon>
        <taxon>Symbiodinium</taxon>
    </lineage>
</organism>
<comment type="caution">
    <text evidence="1">The sequence shown here is derived from an EMBL/GenBank/DDBJ whole genome shotgun (WGS) entry which is preliminary data.</text>
</comment>
<accession>A0A812YJA2</accession>
<dbReference type="Proteomes" id="UP000649617">
    <property type="component" value="Unassembled WGS sequence"/>
</dbReference>